<dbReference type="InterPro" id="IPR004344">
    <property type="entry name" value="TTL/TTLL_fam"/>
</dbReference>
<feature type="compositionally biased region" description="Polar residues" evidence="5">
    <location>
        <begin position="1404"/>
        <end position="1414"/>
    </location>
</feature>
<keyword evidence="2 4" id="KW-0547">Nucleotide-binding</keyword>
<evidence type="ECO:0000256" key="3">
    <source>
        <dbReference type="ARBA" id="ARBA00022840"/>
    </source>
</evidence>
<feature type="region of interest" description="Disordered" evidence="5">
    <location>
        <begin position="3086"/>
        <end position="3116"/>
    </location>
</feature>
<dbReference type="GO" id="GO:0005524">
    <property type="term" value="F:ATP binding"/>
    <property type="evidence" value="ECO:0007669"/>
    <property type="project" value="UniProtKB-UniRule"/>
</dbReference>
<feature type="region of interest" description="Disordered" evidence="5">
    <location>
        <begin position="5142"/>
        <end position="5168"/>
    </location>
</feature>
<feature type="region of interest" description="Disordered" evidence="5">
    <location>
        <begin position="6523"/>
        <end position="6585"/>
    </location>
</feature>
<feature type="region of interest" description="Disordered" evidence="5">
    <location>
        <begin position="1375"/>
        <end position="1429"/>
    </location>
</feature>
<feature type="region of interest" description="Disordered" evidence="5">
    <location>
        <begin position="800"/>
        <end position="836"/>
    </location>
</feature>
<feature type="compositionally biased region" description="Polar residues" evidence="5">
    <location>
        <begin position="1878"/>
        <end position="1895"/>
    </location>
</feature>
<dbReference type="InterPro" id="IPR013762">
    <property type="entry name" value="Integrase-like_cat_sf"/>
</dbReference>
<evidence type="ECO:0000256" key="2">
    <source>
        <dbReference type="ARBA" id="ARBA00022741"/>
    </source>
</evidence>
<dbReference type="InterPro" id="IPR006768">
    <property type="entry name" value="Cwf19-like_C_dom-1"/>
</dbReference>
<feature type="compositionally biased region" description="Polar residues" evidence="5">
    <location>
        <begin position="5341"/>
        <end position="5353"/>
    </location>
</feature>
<dbReference type="EMBL" id="LSRX01000570">
    <property type="protein sequence ID" value="OLP93751.1"/>
    <property type="molecule type" value="Genomic_DNA"/>
</dbReference>
<feature type="compositionally biased region" description="Polar residues" evidence="5">
    <location>
        <begin position="5886"/>
        <end position="5899"/>
    </location>
</feature>
<dbReference type="Pfam" id="PF04677">
    <property type="entry name" value="CwfJ_C_1"/>
    <property type="match status" value="1"/>
</dbReference>
<dbReference type="Gene3D" id="1.10.443.10">
    <property type="entry name" value="Intergrase catalytic core"/>
    <property type="match status" value="1"/>
</dbReference>
<feature type="compositionally biased region" description="Low complexity" evidence="5">
    <location>
        <begin position="818"/>
        <end position="831"/>
    </location>
</feature>
<feature type="compositionally biased region" description="Basic and acidic residues" evidence="5">
    <location>
        <begin position="736"/>
        <end position="746"/>
    </location>
</feature>
<evidence type="ECO:0000256" key="1">
    <source>
        <dbReference type="ARBA" id="ARBA00022598"/>
    </source>
</evidence>
<feature type="compositionally biased region" description="Low complexity" evidence="5">
    <location>
        <begin position="1055"/>
        <end position="1072"/>
    </location>
</feature>
<dbReference type="SUPFAM" id="SSF53335">
    <property type="entry name" value="S-adenosyl-L-methionine-dependent methyltransferases"/>
    <property type="match status" value="1"/>
</dbReference>
<feature type="region of interest" description="Disordered" evidence="5">
    <location>
        <begin position="1031"/>
        <end position="1099"/>
    </location>
</feature>
<feature type="domain" description="ATP-grasp" evidence="7">
    <location>
        <begin position="4280"/>
        <end position="4327"/>
    </location>
</feature>
<dbReference type="Gene3D" id="3.40.50.150">
    <property type="entry name" value="Vaccinia Virus protein VP39"/>
    <property type="match status" value="1"/>
</dbReference>
<dbReference type="Gene3D" id="3.30.428.10">
    <property type="entry name" value="HIT-like"/>
    <property type="match status" value="1"/>
</dbReference>
<sequence length="6598" mass="721539">MPPSPFRVGTWNVGGLTAQNVLELTKSFAGDRDLETLQVLMMQEVIAEPGLQFLEDHGWTLVFGKNSRDWRGTAIAFRSSTAKHTNSTLLPGGIATTLTQSTTRQQATRYIAGHIPHHATIAQAEAMLGGWQSTLTKPKVILGVDANETYTDPDQQGWRAHTGRGELVLATLDGHGFHTPPQELPVPTYHPYNTAMESRRLDYVFCKGQGEGEGKVRTGSRHMASSDHDLVLLDLPARLCPARRQAQATWGGRRYAKGVDPQQEASNPPTQTDTHTAISLLAKRITEQGRPSRRFHESPALRALRQQADHAQLGGPQVVCAAAAAPGGGANSRRVVRHAKEWGVPTWLVKLDVRKAFDSVWQESMGDMVAQRIGGLRPGGGGTAGGMPWEARLGLLEAREMQVAVGDMVTTIPQSNGVRQGSPDSPILFSRIVGDCLEQALQETQHLLPPAKGPAPPESGGAFMDDAHLWSHDATHLQATLAALERRLAQHGLLINPGKTAVIYSQPSGGGCQHHTVAADPAHDAPSAPSGGAVGGPVLAAAVAVAVRVKCGLRLRFFAGVVPRVQGHPQHECEEHTVSDAALLASGKVRGYLGPCHPSYCYKLSQVWPNWNVLQRGTLDWCKDAWGYDAPAYDPATDPWHEDEEEVPAGYIPPWERDPPAQQPTAAAPSSSSGEAYPQQPQPVGEHATHQSGQGKPLNQAATEQQPGGNNIPPTAELEEEEPAGGTSGGGKPQRPYHEGHGDQRMRGKRFKAAVQQAFGQRGWTKGEDVTWKDVAHLVGLKEEDSESTGNDTAFTATTAEANHASSDSRRRPGGPQATQSAPPAEATTAEMPEEEGEDALYWDGLFSNMLISPGGADRPTTFPPELPIHADAEMHLRSLPHGAWAGITLPWRSRRAPEYVSTSRGFCRVRVRRQRGGREPAGYMGTSTSFVLFPWGGVKGGRPRKWLLHITGGPPTPDPDATQLQPGTSFSLEMPPGAPTWQLGRLQPRLALQYYYDWGHMMGTGAIYDRLPRASNNPPTAWEQMALQLIPPPNRMREAAPNPTFRGENHSETPSPGAAPSAGPSPATSPLSPSPAPAQPAGDHNDPEEDDDDGYSFMQSSTQLDASASSDGGTAGRQQGRPTTMLTAAAMVRHWLRELAAVLRSQPMGDDIPILLEQPLQMVGTNRENDAHQDNGTVGGPGPCKKRRVLNTLELARMRLEDLCDEDGENGLCQHAVWDDLKYALADLRQGQDVLQYVTRNQGGDQVAQGGHGLAQAITAVETAMAATVQGDLDWLSESWCQVLGMLIQEGEELLEEESQLDYVHPADVVALNEGAQEQPASPPGDQAATVDRLMRNALAVMHFVPRGGEQLRQLQEAIRAWRQRHMGGSIFVDTQTTDGGEMAPQQPPTGEKWVPPLHAAQWTGSLPSSGQPLESPEGDPHGPTDDDLLQALDEYERQEHEEALWGATGGQIDPPPAADQLRVVEPHADCWFCLVNPKVEKHMIVSASTEVYIATARGPVNPYHVQVLPVKHAPCFAACPPDLQKALKVQMAALQKMFADAGQECLIWERWIPMGTSAANHMQIQVLPIDKSRCRDTVHTVMGKKRNRVTIKFVRCRADCATLPEFGCSLELRYVDLLATVVVMVAVEDAGDGAGSAAGAARPKPGAAAVQMALKILSEATEDMVMDTLEEIRLKARARLAALLAQSVAEGHQAYDPDPVVTGPGAFYDSALIAANLFPEDVVDEALAQTAAEGGVVDSSDSISDTPPEGRPAEDQTPVVASSGPAPTTTACSPPPLSKKATAKAKNPQQLHPQDARQPQTVAVVQPVTVVKAHAPTVLKVQVTVPAEFQDVIATETYSNDPVLVVPKGGTNPNPLFRYPPVPAHVQFGGTPHPTAASQQRQVPVKNLPTTPSGPKDAAPSPPATSTSTTSTSPAEGAPSGKAAGTAEHRFVREPKATGNKSDIPSGVPKAKANPVVPTVWPPGTTQTAEDPFGEILVAVSVGAADKLEDLRCAGIKSAAQLSAAPRSQLRSILGDIVLDRLLQPAGAIAARGHGARGDLPVVHPYARGSMQRISLEGGAGSFDALDDAFLEDRYARTSRAPIESRWKTWQRLCAARSLDPLPMTQEKIFKVGALLKEGKYRSSAQYFSVAKQRHREAEYAWTDALDLAVQQAVRSINRGLGPARLKRDLFVDRAPSDLDAQLHAAYSRLQVPAEHQFAEPCAVLAVAIWFLLRGIEVANVRCTDLNLNRGERLVRLSLPVSKTDPAAKGCERSHVCICKPVHDPGCRSGCPPEVMFTQLQTCSCARGRQPLCPFHGALRLAIAARQSRQWSSETFLFSCSPTAPSKRQVARLAQVVGFCLHNDASEEWMLSQLEDWAEHAFRVAGAQLLARSMVPLPTIQMLGRWGSMAVMRYVQEAVMNQPAITAAAVASHLSGAAPVRATDTLSDQVRKLVAECIEGPEPSGPVAAEEPSDDDDTPAVFQLLLDHGITNSGTFFYTFQDPVAVKKLLTPATVGEGVKLTSGTAVKLDDVQFMVALSVVAHMVDEIRVAKAKRDGVLQSASTTSTAAAAVATSGAKAPKVLPEGYWAEFLAEFQSEKIGGIARQFPTHLLSGADEVLARLVHERVTRSHTPLKLGEIVAHRQFTASGQINPFRIKEEPGSRMLLRDDGMFDRAPRHVPEPQKLQTFLDFLDSVKYGLLFARWGPELSIDAWIGWFSNLVRDHPQKFPQLRELYLRSSWTLCMELRQGVPFATAYKTVVSQANVAEALARYLPPDSKGKGGKGEVKGRFKTHQSEVDSDPRKRPGPYRPGTGKATGSQATGQGQQQGAPQCRLFAAAVAEERANYGVSATGLPHKETQSVPFTQLRPVALLSFFDGIGVAAQALKSLSVEPALYFSFETDVACQRCCTSQHSSVEHQGDALAVDPSRLASTLKNRCSPDTVLLVCAAPPCHDFSAIRGASSPGVAGPEGAKFVSWSKWLQQFASVCTLQLVLVVENVLMQPDIQDLFDKELCCKSFVCDAASWSLVSRPRLWWVSNLSPPKANEPTPASVCGGLARWRKYNRFWQLLPASPVFPKQVASTCSTAVFHNEVVAGRVLFPCLTTPAPSPAGRPPPPKRRRSESPGTMARWKEGSQQYPPWQYRQTALVRIAGVDRPPDAATREWIQGLPSGYTAVCSEQERCTQLGNSWHLSVARFLLCVVLVQSQALSVSACAPGSWYPPVPDPTSELRFHPDGSRPLVRAASFWHRSSLTWDPREPGLPTLSGPTDDPFAHLDWAMGLDFLALFPVRLNPCLQWCYEAQPLFNGKLPAWRQAVCDDLSALVEELREEQETWFLSAPQHVRKVYSRGQDTLQVHLLTLTWLLDLLQFPGRRALVTELFWGFPLLGPLTPGTGWAPRSDYKYSRPLSPTEFKAANRAHVQEVVSSLKLGEHSETMFAEILEECQLGRVSGPFPASKLLLEDTSSCASRAFPVVQGGKVRRADDWLRSHHNATVWVSDSPAYCGVDTLASCLQFAPVRHHMLLSAVDHEGAYRGLPVRSPGECGVVLPVQKDRCLFVHNSLPFGSTGSVWSYLRVADVLSFLAVSLLFVPSAHFVDDFHQSESDDVAESGFQSFKLFHSTLGFRMKVAKEKRPSRSHTLLGVLWTIVQEGVWASPGPERVQKLVDALSECLQKGSCSGPLAAKLAGKLTFVCAWVFGKAGQALLKPLYRRQHSGRTGEAELPPALRVSFRLLVELLPALKPRFLPNVARSVSMRVARLYADAFITMHGQHRCANRWMDDATALQQLRTSTNGWGAIYIGPSGKRWSFRAQVPESVLRSCCSSRDYIYWLEAVAQLISLAVVAQDQFDCIVCFVDNTAAEHALNKGTSKNPSLCWLIGAFWVWVARQNLFVSFQRVSSQANLSDKVSRGDFSEAQQLGCQQLEPPFEAAWPPLLRLQQEPANLQAWDFQSVVDVLFVAPPHSEVKESARKAGWRRCSKGDDTWDVAWSDSPSVVFNSVFRMEPFQCMNHFPLMQLICRKDMLAQHLQAMPQCCPRFGAKGFRFVPQTWVLPGDFQRFWADVRQSFGISQDSDVRGRARSAGKKRAWSRGTSTDATSTDDSDDEEEALTFIAKPRSGARGVDIFLFQVRAADARGGAASDALRRVLEPRSKFIVQKFLSRPMLIDGYKWDMRVYVLVTSVHPLTVYLYTDGLARFCTDPYEPPASDNLSDREMHLTNFSINYESDAFEDTEDGATGSKRSLRTVLDCCVADGQGVWTEIATCVRKTLLAIGPKMQENYHSYFGRTRQSFEEGPGCRSACFEILGFDFILDEDERLFLLEVNSAPSLSTPTALDEEIKSSMLGEAFRLLRMDGSAKVRHREKAQQRLADRQQEHVARREELARLREERLKDTKIVNLLGEAMAPGTASLPDLSPTPVYDSPPPQHAGLHHADLLNLTWESPGDPVGSSPPKRTRQAESSPGGMTDTTNLEENVTMEAIARTLQMQLQQERQVLTGEIHRAMSQVNSRVDDVEKALGDKISDAVGMLQELAATQRQQGDKLETVATETQTLANRIVDLEARLQAEQGGWDPDQPGEETLGKAQDVIRELQLDIDATEAFVPGKRRGYAILPFTARRGESSDDARRRAMKAVQRVRAANVVLGRHEDGQHSRLWLAISQSPAKRKRAQLAAKTKRLILELGGAANRLEVEYSTGTAWYNGGRVCSGTAPKQGEDAVEAGAGWIDLAKIARNLGMSEDHVKHAWAPLATALRCGGINKMLTLLDSFAKVLDLAGIHLWFLQELSLPLGDTKESSAKWQLLGHRQEDEWRGVGIAYDTKVFKHSTPWHRANAYKAKFTTGDFTFVGMSVHVPHHATLDQTNELLSECYNGICASDKYLVGMDANEEFKQRQVGTVARTARGEAILLATSGAGGKLPPQDMDKPTHFPYNTALRPRRLNYLITSNIFLDEILVGEARDIVGSDHEPVLAAVPGGKRPISKPRCTWRAKQLKTTPHAVEKMNALLDKQEDHHKALAAAAEAITEPKKGEKFVESRALKDTRRLAHHAPPGEARRQLWKTICKQRKAEHKEWVRELARRAGGQDWGARRTVDQFNYKIQLTGWGDGGKLYEENTENGEGPGGANNVFADEGQEGAGSATYQANRLSAIQAQQAKLKPPVVDGETLLIAPRRSKQTRGCSGDMTHNKAPNNASNKQGGRNNTLLMIKSKITRKRLNSKKFATHKGDKTKMTSAKGERASATTMKAKEINAEEIRQRKVRFVQNSGNGGSTNPTTTRGIKSRTGWTWCPLKQRKKTAANPPQHNRGTPGGAKKTRVTGNDMKHENEAIYVKNAQPEIKYLAVGKIQRQRPMWGTRRQQNIENATKPDNRGTTDESSLQERPNNETQAEHSRGKDMEAIKPTQQGDSPGQKSDQDGVFNHFTYSWGGYSPPLTWPPELPLSGSTHLHLRRGEKEGFIPQGTAFELIPVGLVHRNLEPEQWVLRIRNLPSPDSRDPAGAPLHARKYLLTWNPRTMAWVLGDLTEEQEDKYRADAMARGPAVPDMSALAQDHELDHLSVSPERYADVRFARAKTQFPLEDPYQPRGGRKEELSQIALGTMPAMPPPPDRIYYEEDAAMVQLRTAICRGSPATLEDRNELSEVGELLEDVVADFGASIRLRDSAGIAEGRDALMEAVNTLDEIVMNYDAAHDEFTMDPATLQDDLLRLAQQLQIVVPAHNNLLGDIRGELPSQRPSSNAQELYEGYGDELGLMQQVGGQRGEHHIQRPQTWADLISQIRGELNHMPLQCRHACVHQLLCRLHRPGPDPAGDTEEGHRCALQLLSVLEREFPESYRSNGQCEADAIWLLLRGERLAEYIDGMNLPAEERARGGQDDEHPGLRGLYQHHEGNAREGARERRAVQDRNADGGRTEHPDDFEPTALMQTSLRGRSTPRGQPSPPIRDITCTSTSTTTTTQQEDNPMDNERQPQDCRKSTLSDDPGPTGEDDHYTPNAFEIAALTVGIMEESAQQGEPPSMAELLELLELVQAGMALLTRGRHSYNWQVTHWATDAAEEALALLTVATATDHVGELQQIQPDVGGTLPRLRNLLDEAATGVRVLVGIYPHRGEAEQVHPADAIAQQEDRHQQEQHPHRDPPDALHVYKAQRLLRQLVPFLHGDMREMGSKAMAHLGDWIQSHWGEAVQLLSSEEETSQPNQDRSVPPAASDEGGRPSSERATYKQEGVAATLMDPISGAASSTTPFTRSASGGGKVKAVSLQGSVRAQVAASAALVPIPDDDSDQGTALESYLLDAEGGCGKGPPLLARGWRQAVGPAGVVFVGAPLSVGGRRQPGTEAEEMWDVRQQKCSSPKSGQRSRCGRDLPGNDKAGDKPARDRHSAESTPKAAGVKATQLEQENLSQMETLPWTAAHLSRMQVVGLAEWMRAWNDGLPLTWTPSAEPAGDQCSVGFLSSLGQRKLPPIATSRHEPGEASTESQMPKTGGDKIDEGGTAEDSESSSDDSSSEEESDWEECDDEFCFLGTPVSRNYVQILPFAGMETDEWKEIQAGAAKLAQGWNINARRPQSQPVSEAQGPGASMGWFDLPPALRSRSKPAPEREGRPVSRAKTQPLMPKPSAPKPREAREVLRLKTVQLQIGV</sequence>
<dbReference type="GO" id="GO:0046872">
    <property type="term" value="F:metal ion binding"/>
    <property type="evidence" value="ECO:0007669"/>
    <property type="project" value="InterPro"/>
</dbReference>
<feature type="compositionally biased region" description="Polar residues" evidence="5">
    <location>
        <begin position="6198"/>
        <end position="6209"/>
    </location>
</feature>
<feature type="compositionally biased region" description="Basic residues" evidence="5">
    <location>
        <begin position="4055"/>
        <end position="4065"/>
    </location>
</feature>
<feature type="compositionally biased region" description="Polar residues" evidence="5">
    <location>
        <begin position="6307"/>
        <end position="6317"/>
    </location>
</feature>
<feature type="region of interest" description="Disordered" evidence="5">
    <location>
        <begin position="4055"/>
        <end position="4081"/>
    </location>
</feature>
<dbReference type="SUPFAM" id="SSF54197">
    <property type="entry name" value="HIT-like"/>
    <property type="match status" value="1"/>
</dbReference>
<keyword evidence="9" id="KW-1185">Reference proteome</keyword>
<feature type="compositionally biased region" description="Polar residues" evidence="5">
    <location>
        <begin position="5156"/>
        <end position="5168"/>
    </location>
</feature>
<feature type="compositionally biased region" description="Low complexity" evidence="5">
    <location>
        <begin position="1957"/>
        <end position="1970"/>
    </location>
</feature>
<dbReference type="GO" id="GO:0015074">
    <property type="term" value="P:DNA integration"/>
    <property type="evidence" value="ECO:0007669"/>
    <property type="project" value="InterPro"/>
</dbReference>
<dbReference type="GO" id="GO:0003677">
    <property type="term" value="F:DNA binding"/>
    <property type="evidence" value="ECO:0007669"/>
    <property type="project" value="InterPro"/>
</dbReference>
<gene>
    <name evidence="8" type="primary">TTLL6</name>
    <name evidence="8" type="ORF">AK812_SmicGene24290</name>
</gene>
<feature type="region of interest" description="Disordered" evidence="5">
    <location>
        <begin position="6149"/>
        <end position="6213"/>
    </location>
</feature>
<protein>
    <submittedName>
        <fullName evidence="8">Tubulin polyglutamylase TTLL6</fullName>
    </submittedName>
</protein>
<dbReference type="Pfam" id="PF03133">
    <property type="entry name" value="TTL"/>
    <property type="match status" value="1"/>
</dbReference>
<evidence type="ECO:0000259" key="7">
    <source>
        <dbReference type="PROSITE" id="PS50975"/>
    </source>
</evidence>
<keyword evidence="1" id="KW-0436">Ligase</keyword>
<dbReference type="PROSITE" id="PS50975">
    <property type="entry name" value="ATP_GRASP"/>
    <property type="match status" value="1"/>
</dbReference>
<feature type="compositionally biased region" description="Polar residues" evidence="5">
    <location>
        <begin position="700"/>
        <end position="713"/>
    </location>
</feature>
<feature type="region of interest" description="Disordered" evidence="5">
    <location>
        <begin position="2755"/>
        <end position="2809"/>
    </location>
</feature>
<feature type="region of interest" description="Disordered" evidence="5">
    <location>
        <begin position="5852"/>
        <end position="5954"/>
    </location>
</feature>
<comment type="caution">
    <text evidence="8">The sequence shown here is derived from an EMBL/GenBank/DDBJ whole genome shotgun (WGS) entry which is preliminary data.</text>
</comment>
<feature type="region of interest" description="Disordered" evidence="5">
    <location>
        <begin position="5258"/>
        <end position="5285"/>
    </location>
</feature>
<feature type="region of interest" description="Disordered" evidence="5">
    <location>
        <begin position="5083"/>
        <end position="5108"/>
    </location>
</feature>
<evidence type="ECO:0000256" key="4">
    <source>
        <dbReference type="PROSITE-ProRule" id="PRU00409"/>
    </source>
</evidence>
<dbReference type="GO" id="GO:0036064">
    <property type="term" value="C:ciliary basal body"/>
    <property type="evidence" value="ECO:0007669"/>
    <property type="project" value="TreeGrafter"/>
</dbReference>
<evidence type="ECO:0000256" key="5">
    <source>
        <dbReference type="SAM" id="MobiDB-lite"/>
    </source>
</evidence>
<feature type="domain" description="Reverse transcriptase" evidence="6">
    <location>
        <begin position="262"/>
        <end position="534"/>
    </location>
</feature>
<dbReference type="SUPFAM" id="SSF56059">
    <property type="entry name" value="Glutathione synthetase ATP-binding domain-like"/>
    <property type="match status" value="1"/>
</dbReference>
<dbReference type="InterPro" id="IPR036265">
    <property type="entry name" value="HIT-like_sf"/>
</dbReference>
<dbReference type="InterPro" id="IPR000477">
    <property type="entry name" value="RT_dom"/>
</dbReference>
<evidence type="ECO:0000313" key="9">
    <source>
        <dbReference type="Proteomes" id="UP000186817"/>
    </source>
</evidence>
<feature type="compositionally biased region" description="Basic and acidic residues" evidence="5">
    <location>
        <begin position="2759"/>
        <end position="2785"/>
    </location>
</feature>
<feature type="region of interest" description="Disordered" evidence="5">
    <location>
        <begin position="1865"/>
        <end position="1970"/>
    </location>
</feature>
<feature type="compositionally biased region" description="Low complexity" evidence="5">
    <location>
        <begin position="5909"/>
        <end position="5919"/>
    </location>
</feature>
<dbReference type="Gene3D" id="3.30.470.20">
    <property type="entry name" value="ATP-grasp fold, B domain"/>
    <property type="match status" value="1"/>
</dbReference>
<dbReference type="GO" id="GO:0006310">
    <property type="term" value="P:DNA recombination"/>
    <property type="evidence" value="ECO:0007669"/>
    <property type="project" value="InterPro"/>
</dbReference>
<keyword evidence="3 4" id="KW-0067">ATP-binding</keyword>
<feature type="compositionally biased region" description="Basic and acidic residues" evidence="5">
    <location>
        <begin position="5354"/>
        <end position="5365"/>
    </location>
</feature>
<feature type="compositionally biased region" description="Low complexity" evidence="5">
    <location>
        <begin position="663"/>
        <end position="673"/>
    </location>
</feature>
<feature type="compositionally biased region" description="Low complexity" evidence="5">
    <location>
        <begin position="1906"/>
        <end position="1922"/>
    </location>
</feature>
<dbReference type="Pfam" id="PF00078">
    <property type="entry name" value="RVT_1"/>
    <property type="match status" value="1"/>
</dbReference>
<evidence type="ECO:0000313" key="8">
    <source>
        <dbReference type="EMBL" id="OLP93751.1"/>
    </source>
</evidence>
<feature type="compositionally biased region" description="Acidic residues" evidence="5">
    <location>
        <begin position="6451"/>
        <end position="6474"/>
    </location>
</feature>
<dbReference type="PROSITE" id="PS51221">
    <property type="entry name" value="TTL"/>
    <property type="match status" value="1"/>
</dbReference>
<dbReference type="PROSITE" id="PS50878">
    <property type="entry name" value="RT_POL"/>
    <property type="match status" value="1"/>
</dbReference>
<dbReference type="SUPFAM" id="SSF56219">
    <property type="entry name" value="DNase I-like"/>
    <property type="match status" value="2"/>
</dbReference>
<dbReference type="PANTHER" id="PTHR12241:SF147">
    <property type="entry name" value="TUBULIN POLYGLUTAMYLASE TTLL7"/>
    <property type="match status" value="1"/>
</dbReference>
<feature type="compositionally biased region" description="Basic and acidic residues" evidence="5">
    <location>
        <begin position="6171"/>
        <end position="6182"/>
    </location>
</feature>
<feature type="compositionally biased region" description="Basic and acidic residues" evidence="5">
    <location>
        <begin position="5852"/>
        <end position="5880"/>
    </location>
</feature>
<feature type="region of interest" description="Disordered" evidence="5">
    <location>
        <begin position="1735"/>
        <end position="1802"/>
    </location>
</feature>
<dbReference type="GO" id="GO:0070740">
    <property type="term" value="F:tubulin-glutamic acid ligase activity"/>
    <property type="evidence" value="ECO:0007669"/>
    <property type="project" value="TreeGrafter"/>
</dbReference>
<accession>A0A1Q9DEZ5</accession>
<feature type="compositionally biased region" description="Basic and acidic residues" evidence="5">
    <location>
        <begin position="6320"/>
        <end position="6341"/>
    </location>
</feature>
<dbReference type="OrthoDB" id="202825at2759"/>
<organism evidence="8 9">
    <name type="scientific">Symbiodinium microadriaticum</name>
    <name type="common">Dinoflagellate</name>
    <name type="synonym">Zooxanthella microadriatica</name>
    <dbReference type="NCBI Taxonomy" id="2951"/>
    <lineage>
        <taxon>Eukaryota</taxon>
        <taxon>Sar</taxon>
        <taxon>Alveolata</taxon>
        <taxon>Dinophyceae</taxon>
        <taxon>Suessiales</taxon>
        <taxon>Symbiodiniaceae</taxon>
        <taxon>Symbiodinium</taxon>
    </lineage>
</organism>
<reference evidence="8 9" key="1">
    <citation type="submission" date="2016-02" db="EMBL/GenBank/DDBJ databases">
        <title>Genome analysis of coral dinoflagellate symbionts highlights evolutionary adaptations to a symbiotic lifestyle.</title>
        <authorList>
            <person name="Aranda M."/>
            <person name="Li Y."/>
            <person name="Liew Y.J."/>
            <person name="Baumgarten S."/>
            <person name="Simakov O."/>
            <person name="Wilson M."/>
            <person name="Piel J."/>
            <person name="Ashoor H."/>
            <person name="Bougouffa S."/>
            <person name="Bajic V.B."/>
            <person name="Ryu T."/>
            <person name="Ravasi T."/>
            <person name="Bayer T."/>
            <person name="Micklem G."/>
            <person name="Kim H."/>
            <person name="Bhak J."/>
            <person name="Lajeunesse T.C."/>
            <person name="Voolstra C.R."/>
        </authorList>
    </citation>
    <scope>NUCLEOTIDE SEQUENCE [LARGE SCALE GENOMIC DNA]</scope>
    <source>
        <strain evidence="8 9">CCMP2467</strain>
    </source>
</reference>
<dbReference type="GO" id="GO:0000226">
    <property type="term" value="P:microtubule cytoskeleton organization"/>
    <property type="evidence" value="ECO:0007669"/>
    <property type="project" value="TreeGrafter"/>
</dbReference>
<feature type="compositionally biased region" description="Basic and acidic residues" evidence="5">
    <location>
        <begin position="1929"/>
        <end position="1938"/>
    </location>
</feature>
<dbReference type="InterPro" id="IPR036691">
    <property type="entry name" value="Endo/exonu/phosph_ase_sf"/>
</dbReference>
<feature type="compositionally biased region" description="Low complexity" evidence="5">
    <location>
        <begin position="1763"/>
        <end position="1774"/>
    </location>
</feature>
<feature type="compositionally biased region" description="Polar residues" evidence="5">
    <location>
        <begin position="5368"/>
        <end position="5378"/>
    </location>
</feature>
<feature type="region of interest" description="Disordered" evidence="5">
    <location>
        <begin position="4383"/>
        <end position="4444"/>
    </location>
</feature>
<feature type="compositionally biased region" description="Basic and acidic residues" evidence="5">
    <location>
        <begin position="5927"/>
        <end position="5940"/>
    </location>
</feature>
<dbReference type="InterPro" id="IPR029063">
    <property type="entry name" value="SAM-dependent_MTases_sf"/>
</dbReference>
<dbReference type="GO" id="GO:0015631">
    <property type="term" value="F:tubulin binding"/>
    <property type="evidence" value="ECO:0007669"/>
    <property type="project" value="TreeGrafter"/>
</dbReference>
<dbReference type="PANTHER" id="PTHR12241">
    <property type="entry name" value="TUBULIN POLYGLUTAMYLASE"/>
    <property type="match status" value="1"/>
</dbReference>
<dbReference type="InterPro" id="IPR011761">
    <property type="entry name" value="ATP-grasp"/>
</dbReference>
<proteinExistence type="predicted"/>
<dbReference type="Proteomes" id="UP000186817">
    <property type="component" value="Unassembled WGS sequence"/>
</dbReference>
<feature type="region of interest" description="Disordered" evidence="5">
    <location>
        <begin position="5314"/>
        <end position="5383"/>
    </location>
</feature>
<feature type="region of interest" description="Disordered" evidence="5">
    <location>
        <begin position="6421"/>
        <end position="6474"/>
    </location>
</feature>
<feature type="region of interest" description="Disordered" evidence="5">
    <location>
        <begin position="650"/>
        <end position="754"/>
    </location>
</feature>
<feature type="compositionally biased region" description="Low complexity" evidence="5">
    <location>
        <begin position="2793"/>
        <end position="2809"/>
    </location>
</feature>
<dbReference type="Gene3D" id="3.60.10.10">
    <property type="entry name" value="Endonuclease/exonuclease/phosphatase"/>
    <property type="match status" value="2"/>
</dbReference>
<name>A0A1Q9DEZ5_SYMMI</name>
<feature type="region of interest" description="Disordered" evidence="5">
    <location>
        <begin position="6286"/>
        <end position="6352"/>
    </location>
</feature>
<evidence type="ECO:0000259" key="6">
    <source>
        <dbReference type="PROSITE" id="PS50878"/>
    </source>
</evidence>